<name>A0AAJ2R1E3_DELAC</name>
<comment type="catalytic activity">
    <reaction evidence="3">
        <text>Hydrolysis of (1-&gt;4)-beta-linkages between N-acetylmuramic acid and N-acetyl-D-glucosamine residues in a peptidoglycan and between N-acetyl-D-glucosamine residues in chitodextrins.</text>
        <dbReference type="EC" id="3.2.1.17"/>
    </reaction>
</comment>
<evidence type="ECO:0000256" key="1">
    <source>
        <dbReference type="ARBA" id="ARBA00022529"/>
    </source>
</evidence>
<dbReference type="PANTHER" id="PTHR38107">
    <property type="match status" value="1"/>
</dbReference>
<dbReference type="GO" id="GO:0042742">
    <property type="term" value="P:defense response to bacterium"/>
    <property type="evidence" value="ECO:0007669"/>
    <property type="project" value="UniProtKB-KW"/>
</dbReference>
<dbReference type="EC" id="3.2.1.17" evidence="3"/>
<evidence type="ECO:0000256" key="3">
    <source>
        <dbReference type="RuleBase" id="RU003788"/>
    </source>
</evidence>
<gene>
    <name evidence="4" type="ORF">SGN30_11445</name>
</gene>
<keyword evidence="1 3" id="KW-0929">Antimicrobial</keyword>
<keyword evidence="3" id="KW-0378">Hydrolase</keyword>
<dbReference type="PANTHER" id="PTHR38107:SF3">
    <property type="entry name" value="LYSOZYME RRRD-RELATED"/>
    <property type="match status" value="1"/>
</dbReference>
<sequence>MMAEQTSKVPAWLAGRLAALVLLAGLGSGGAIVARHIDGPALNDPYVQAVAADTQTSPGVKVAMVLGSFYESSGRHVGMPYVDKLGKGQPLTVCNGITGEGVTAGRWYSSSDCYSLELGRYLIAERHARQMLVDWAAYDPFVQGQFIDFVHNKGAGSLASSTLRRKANAGDLAGACNENPRWNRGTVKGVSTVLPGLQLRGDANGEICREWRVMP</sequence>
<dbReference type="GO" id="GO:0009253">
    <property type="term" value="P:peptidoglycan catabolic process"/>
    <property type="evidence" value="ECO:0007669"/>
    <property type="project" value="InterPro"/>
</dbReference>
<keyword evidence="3" id="KW-0326">Glycosidase</keyword>
<organism evidence="4 5">
    <name type="scientific">Delftia acidovorans</name>
    <name type="common">Pseudomonas acidovorans</name>
    <name type="synonym">Comamonas acidovorans</name>
    <dbReference type="NCBI Taxonomy" id="80866"/>
    <lineage>
        <taxon>Bacteria</taxon>
        <taxon>Pseudomonadati</taxon>
        <taxon>Pseudomonadota</taxon>
        <taxon>Betaproteobacteria</taxon>
        <taxon>Burkholderiales</taxon>
        <taxon>Comamonadaceae</taxon>
        <taxon>Delftia</taxon>
    </lineage>
</organism>
<dbReference type="Proteomes" id="UP001287445">
    <property type="component" value="Unassembled WGS sequence"/>
</dbReference>
<dbReference type="InterPro" id="IPR002196">
    <property type="entry name" value="Glyco_hydro_24"/>
</dbReference>
<dbReference type="GO" id="GO:0031640">
    <property type="term" value="P:killing of cells of another organism"/>
    <property type="evidence" value="ECO:0007669"/>
    <property type="project" value="UniProtKB-KW"/>
</dbReference>
<dbReference type="InterPro" id="IPR051018">
    <property type="entry name" value="Bacteriophage_GH24"/>
</dbReference>
<keyword evidence="2 3" id="KW-0081">Bacteriolytic enzyme</keyword>
<accession>A0AAJ2R1E3</accession>
<evidence type="ECO:0000313" key="5">
    <source>
        <dbReference type="Proteomes" id="UP001287445"/>
    </source>
</evidence>
<evidence type="ECO:0000313" key="4">
    <source>
        <dbReference type="EMBL" id="MDX4954025.1"/>
    </source>
</evidence>
<comment type="caution">
    <text evidence="4">The sequence shown here is derived from an EMBL/GenBank/DDBJ whole genome shotgun (WGS) entry which is preliminary data.</text>
</comment>
<dbReference type="SUPFAM" id="SSF53955">
    <property type="entry name" value="Lysozyme-like"/>
    <property type="match status" value="1"/>
</dbReference>
<evidence type="ECO:0000256" key="2">
    <source>
        <dbReference type="ARBA" id="ARBA00022638"/>
    </source>
</evidence>
<dbReference type="EMBL" id="JAWWMZ010000003">
    <property type="protein sequence ID" value="MDX4954025.1"/>
    <property type="molecule type" value="Genomic_DNA"/>
</dbReference>
<proteinExistence type="inferred from homology"/>
<reference evidence="4" key="1">
    <citation type="submission" date="2023-11" db="EMBL/GenBank/DDBJ databases">
        <title>Identification and selenium tolerance of Delftia acidovorans R3-25.</title>
        <authorList>
            <person name="Zhang S."/>
            <person name="Liu Y."/>
            <person name="Guo Y."/>
        </authorList>
    </citation>
    <scope>NUCLEOTIDE SEQUENCE</scope>
    <source>
        <strain evidence="4">R3-25</strain>
    </source>
</reference>
<dbReference type="AlphaFoldDB" id="A0AAJ2R1E3"/>
<dbReference type="Pfam" id="PF00959">
    <property type="entry name" value="Phage_lysozyme"/>
    <property type="match status" value="1"/>
</dbReference>
<dbReference type="InterPro" id="IPR023347">
    <property type="entry name" value="Lysozyme_dom_sf"/>
</dbReference>
<dbReference type="GO" id="GO:0003796">
    <property type="term" value="F:lysozyme activity"/>
    <property type="evidence" value="ECO:0007669"/>
    <property type="project" value="UniProtKB-EC"/>
</dbReference>
<dbReference type="Gene3D" id="1.10.530.40">
    <property type="match status" value="1"/>
</dbReference>
<dbReference type="RefSeq" id="WP_319073526.1">
    <property type="nucleotide sequence ID" value="NZ_JAWWMZ010000003.1"/>
</dbReference>
<comment type="similarity">
    <text evidence="3">Belongs to the glycosyl hydrolase 24 family.</text>
</comment>
<dbReference type="InterPro" id="IPR023346">
    <property type="entry name" value="Lysozyme-like_dom_sf"/>
</dbReference>
<dbReference type="GO" id="GO:0016998">
    <property type="term" value="P:cell wall macromolecule catabolic process"/>
    <property type="evidence" value="ECO:0007669"/>
    <property type="project" value="InterPro"/>
</dbReference>
<protein>
    <recommendedName>
        <fullName evidence="3">Lysozyme</fullName>
        <ecNumber evidence="3">3.2.1.17</ecNumber>
    </recommendedName>
</protein>